<dbReference type="AlphaFoldDB" id="A0A3R7LXJ3"/>
<dbReference type="GeneID" id="40323602"/>
<name>A0A3R7LXJ3_9TRYP</name>
<comment type="caution">
    <text evidence="2">The sequence shown here is derived from an EMBL/GenBank/DDBJ whole genome shotgun (WGS) entry which is preliminary data.</text>
</comment>
<reference evidence="2 3" key="1">
    <citation type="journal article" date="2018" name="BMC Genomics">
        <title>Genomic comparison of Trypanosoma conorhini and Trypanosoma rangeli to Trypanosoma cruzi strains of high and low virulence.</title>
        <authorList>
            <person name="Bradwell K.R."/>
            <person name="Koparde V.N."/>
            <person name="Matveyev A.V."/>
            <person name="Serrano M.G."/>
            <person name="Alves J.M."/>
            <person name="Parikh H."/>
            <person name="Huang B."/>
            <person name="Lee V."/>
            <person name="Espinosa-Alvarez O."/>
            <person name="Ortiz P.A."/>
            <person name="Costa-Martins A.G."/>
            <person name="Teixeira M.M."/>
            <person name="Buck G.A."/>
        </authorList>
    </citation>
    <scope>NUCLEOTIDE SEQUENCE [LARGE SCALE GENOMIC DNA]</scope>
    <source>
        <strain evidence="2 3">025E</strain>
    </source>
</reference>
<evidence type="ECO:0000313" key="3">
    <source>
        <dbReference type="Proteomes" id="UP000284403"/>
    </source>
</evidence>
<feature type="region of interest" description="Disordered" evidence="1">
    <location>
        <begin position="63"/>
        <end position="99"/>
    </location>
</feature>
<dbReference type="RefSeq" id="XP_029223086.1">
    <property type="nucleotide sequence ID" value="XM_029376785.1"/>
</dbReference>
<sequence length="201" mass="20876">MAVGPARRGGVCACAPLRGWRRVVFPRHSAGSRYSRGGFPSGAAWDACDQTSRGCRGNCAAARGQARPPAVGGQRGSRSALTAPGPSAPSSRWSLARGRSSPDAVWRGVGAAPIVRGRARRQEAPRRSAARRFASSAGRLRARRIAASPATLRADGSVAPPGQLVATSLMRSPAASLMFVECAPAAQRNTACICPCESRKS</sequence>
<protein>
    <submittedName>
        <fullName evidence="2">Uncharacterized protein</fullName>
    </submittedName>
</protein>
<keyword evidence="3" id="KW-1185">Reference proteome</keyword>
<accession>A0A3R7LXJ3</accession>
<dbReference type="EMBL" id="MKKU01001417">
    <property type="protein sequence ID" value="RNE95528.1"/>
    <property type="molecule type" value="Genomic_DNA"/>
</dbReference>
<dbReference type="Proteomes" id="UP000284403">
    <property type="component" value="Unassembled WGS sequence"/>
</dbReference>
<proteinExistence type="predicted"/>
<evidence type="ECO:0000256" key="1">
    <source>
        <dbReference type="SAM" id="MobiDB-lite"/>
    </source>
</evidence>
<evidence type="ECO:0000313" key="2">
    <source>
        <dbReference type="EMBL" id="RNE95528.1"/>
    </source>
</evidence>
<organism evidence="2 3">
    <name type="scientific">Trypanosoma conorhini</name>
    <dbReference type="NCBI Taxonomy" id="83891"/>
    <lineage>
        <taxon>Eukaryota</taxon>
        <taxon>Discoba</taxon>
        <taxon>Euglenozoa</taxon>
        <taxon>Kinetoplastea</taxon>
        <taxon>Metakinetoplastina</taxon>
        <taxon>Trypanosomatida</taxon>
        <taxon>Trypanosomatidae</taxon>
        <taxon>Trypanosoma</taxon>
    </lineage>
</organism>
<gene>
    <name evidence="2" type="ORF">Tco025E_09991</name>
</gene>